<protein>
    <submittedName>
        <fullName evidence="3">Helix-turn-helix transcriptional regulator</fullName>
    </submittedName>
</protein>
<dbReference type="Pfam" id="PF01381">
    <property type="entry name" value="HTH_3"/>
    <property type="match status" value="1"/>
</dbReference>
<dbReference type="SUPFAM" id="SSF47413">
    <property type="entry name" value="lambda repressor-like DNA-binding domains"/>
    <property type="match status" value="1"/>
</dbReference>
<dbReference type="PANTHER" id="PTHR46558:SF11">
    <property type="entry name" value="HTH-TYPE TRANSCRIPTIONAL REGULATOR XRE"/>
    <property type="match status" value="1"/>
</dbReference>
<dbReference type="PANTHER" id="PTHR46558">
    <property type="entry name" value="TRACRIPTIONAL REGULATORY PROTEIN-RELATED-RELATED"/>
    <property type="match status" value="1"/>
</dbReference>
<dbReference type="AlphaFoldDB" id="A0A9D1HUI1"/>
<evidence type="ECO:0000256" key="1">
    <source>
        <dbReference type="ARBA" id="ARBA00023125"/>
    </source>
</evidence>
<accession>A0A9D1HUI1</accession>
<feature type="domain" description="HTH cro/C1-type" evidence="2">
    <location>
        <begin position="11"/>
        <end position="65"/>
    </location>
</feature>
<dbReference type="Proteomes" id="UP000824087">
    <property type="component" value="Unassembled WGS sequence"/>
</dbReference>
<dbReference type="EMBL" id="DVML01000022">
    <property type="protein sequence ID" value="HIU22634.1"/>
    <property type="molecule type" value="Genomic_DNA"/>
</dbReference>
<keyword evidence="1" id="KW-0238">DNA-binding</keyword>
<evidence type="ECO:0000313" key="4">
    <source>
        <dbReference type="Proteomes" id="UP000824087"/>
    </source>
</evidence>
<dbReference type="Gene3D" id="1.10.260.40">
    <property type="entry name" value="lambda repressor-like DNA-binding domains"/>
    <property type="match status" value="1"/>
</dbReference>
<name>A0A9D1HUI1_9BACT</name>
<reference evidence="3" key="2">
    <citation type="journal article" date="2021" name="PeerJ">
        <title>Extensive microbial diversity within the chicken gut microbiome revealed by metagenomics and culture.</title>
        <authorList>
            <person name="Gilroy R."/>
            <person name="Ravi A."/>
            <person name="Getino M."/>
            <person name="Pursley I."/>
            <person name="Horton D.L."/>
            <person name="Alikhan N.F."/>
            <person name="Baker D."/>
            <person name="Gharbi K."/>
            <person name="Hall N."/>
            <person name="Watson M."/>
            <person name="Adriaenssens E.M."/>
            <person name="Foster-Nyarko E."/>
            <person name="Jarju S."/>
            <person name="Secka A."/>
            <person name="Antonio M."/>
            <person name="Oren A."/>
            <person name="Chaudhuri R.R."/>
            <person name="La Ragione R."/>
            <person name="Hildebrand F."/>
            <person name="Pallen M.J."/>
        </authorList>
    </citation>
    <scope>NUCLEOTIDE SEQUENCE</scope>
    <source>
        <strain evidence="3">CHK197-8231</strain>
    </source>
</reference>
<dbReference type="SMART" id="SM00530">
    <property type="entry name" value="HTH_XRE"/>
    <property type="match status" value="1"/>
</dbReference>
<dbReference type="PROSITE" id="PS50943">
    <property type="entry name" value="HTH_CROC1"/>
    <property type="match status" value="1"/>
</dbReference>
<sequence length="133" mass="15031">MVLAEFLNNNIKYLRKVKKISQQDLANKIGVDRSTISRIENGEIETTIDNALKLAEMLNVPLNDLLSKDLRIQTIENNDNGIYIKKADGTTVFLKNASETDKALMELPEEQKKAILSLIGKRMDEIDKQLGDE</sequence>
<dbReference type="InterPro" id="IPR001387">
    <property type="entry name" value="Cro/C1-type_HTH"/>
</dbReference>
<dbReference type="InterPro" id="IPR010982">
    <property type="entry name" value="Lambda_DNA-bd_dom_sf"/>
</dbReference>
<organism evidence="3 4">
    <name type="scientific">Candidatus Fimihabitans intestinipullorum</name>
    <dbReference type="NCBI Taxonomy" id="2840820"/>
    <lineage>
        <taxon>Bacteria</taxon>
        <taxon>Bacillati</taxon>
        <taxon>Mycoplasmatota</taxon>
        <taxon>Mycoplasmatota incertae sedis</taxon>
        <taxon>Candidatus Fimihabitans</taxon>
    </lineage>
</organism>
<evidence type="ECO:0000313" key="3">
    <source>
        <dbReference type="EMBL" id="HIU22634.1"/>
    </source>
</evidence>
<reference evidence="3" key="1">
    <citation type="submission" date="2020-10" db="EMBL/GenBank/DDBJ databases">
        <authorList>
            <person name="Gilroy R."/>
        </authorList>
    </citation>
    <scope>NUCLEOTIDE SEQUENCE</scope>
    <source>
        <strain evidence="3">CHK197-8231</strain>
    </source>
</reference>
<dbReference type="CDD" id="cd00093">
    <property type="entry name" value="HTH_XRE"/>
    <property type="match status" value="1"/>
</dbReference>
<evidence type="ECO:0000259" key="2">
    <source>
        <dbReference type="PROSITE" id="PS50943"/>
    </source>
</evidence>
<comment type="caution">
    <text evidence="3">The sequence shown here is derived from an EMBL/GenBank/DDBJ whole genome shotgun (WGS) entry which is preliminary data.</text>
</comment>
<proteinExistence type="predicted"/>
<dbReference type="GO" id="GO:0003677">
    <property type="term" value="F:DNA binding"/>
    <property type="evidence" value="ECO:0007669"/>
    <property type="project" value="UniProtKB-KW"/>
</dbReference>
<gene>
    <name evidence="3" type="ORF">IAD49_03535</name>
</gene>